<dbReference type="Proteomes" id="UP000018502">
    <property type="component" value="Unassembled WGS sequence"/>
</dbReference>
<sequence>MRIPQDDRAGKASSMVTMMADELRVSRGFRKSFGVSGWSNY</sequence>
<gene>
    <name evidence="1" type="ORF">L833_0704</name>
</gene>
<name>A0A829MG19_9MYCO</name>
<organism evidence="1 2">
    <name type="scientific">Mycobacteroides abscessus MAB_091912_2446</name>
    <dbReference type="NCBI Taxonomy" id="1335414"/>
    <lineage>
        <taxon>Bacteria</taxon>
        <taxon>Bacillati</taxon>
        <taxon>Actinomycetota</taxon>
        <taxon>Actinomycetes</taxon>
        <taxon>Mycobacteriales</taxon>
        <taxon>Mycobacteriaceae</taxon>
        <taxon>Mycobacteroides</taxon>
        <taxon>Mycobacteroides abscessus</taxon>
    </lineage>
</organism>
<comment type="caution">
    <text evidence="1">The sequence shown here is derived from an EMBL/GenBank/DDBJ whole genome shotgun (WGS) entry which is preliminary data.</text>
</comment>
<reference evidence="1 2" key="1">
    <citation type="journal article" date="2014" name="Emerg. Infect. Dis.">
        <title>High-level Relatedness among Mycobacterium abscessus subsp. massiliense Strains from Widely Separated Outbreaks.</title>
        <authorList>
            <person name="Tettelin H."/>
            <person name="Davidson R.M."/>
            <person name="Agrawal S."/>
            <person name="Aitken M.L."/>
            <person name="Shallom S."/>
            <person name="Hasan N.A."/>
            <person name="Strong M."/>
            <person name="Nogueira de Moura V.C."/>
            <person name="De Groote M.A."/>
            <person name="Duarte R.S."/>
            <person name="Hine E."/>
            <person name="Parankush S."/>
            <person name="Su Q."/>
            <person name="Daugherty S.C."/>
            <person name="Fraser C.M."/>
            <person name="Brown-Elliott B.A."/>
            <person name="Wallace R.J.Jr."/>
            <person name="Holland S.M."/>
            <person name="Sampaio E.P."/>
            <person name="Olivier K.N."/>
            <person name="Jackson M."/>
            <person name="Zelazny A.M."/>
        </authorList>
    </citation>
    <scope>NUCLEOTIDE SEQUENCE [LARGE SCALE GENOMIC DNA]</scope>
    <source>
        <strain evidence="1 2">MAB_091912_2446</strain>
    </source>
</reference>
<proteinExistence type="predicted"/>
<evidence type="ECO:0000313" key="1">
    <source>
        <dbReference type="EMBL" id="ESV63328.1"/>
    </source>
</evidence>
<accession>A0A829MG19</accession>
<dbReference type="EMBL" id="AYTF01000001">
    <property type="protein sequence ID" value="ESV63328.1"/>
    <property type="molecule type" value="Genomic_DNA"/>
</dbReference>
<evidence type="ECO:0000313" key="2">
    <source>
        <dbReference type="Proteomes" id="UP000018502"/>
    </source>
</evidence>
<dbReference type="AlphaFoldDB" id="A0A829MG19"/>
<protein>
    <submittedName>
        <fullName evidence="1">Uncharacterized protein</fullName>
    </submittedName>
</protein>